<dbReference type="InterPro" id="IPR036692">
    <property type="entry name" value="Shew3726-like_sf"/>
</dbReference>
<name>A0A558D6L5_9GAMM</name>
<sequence>MQLSHPRSSPAGVTGIVFPMLECWNAVTKVATLAADVNKKRVLCRVSLDVLIDKFGASDEAPMLTVSRQRKAIRGAARRLIEREVFEEDGSVLIRACDL</sequence>
<comment type="caution">
    <text evidence="1">The sequence shown here is derived from an EMBL/GenBank/DDBJ whole genome shotgun (WGS) entry which is preliminary data.</text>
</comment>
<reference evidence="1 2" key="1">
    <citation type="submission" date="2019-07" db="EMBL/GenBank/DDBJ databases">
        <title>The pathways for chlorine oxyanion respiration interact through the shared metabolite chlorate.</title>
        <authorList>
            <person name="Barnum T.P."/>
            <person name="Cheng Y."/>
            <person name="Hill K.A."/>
            <person name="Lucas L.N."/>
            <person name="Carlson H.K."/>
            <person name="Coates J.D."/>
        </authorList>
    </citation>
    <scope>NUCLEOTIDE SEQUENCE [LARGE SCALE GENOMIC DNA]</scope>
    <source>
        <strain evidence="1">BK-3</strain>
    </source>
</reference>
<dbReference type="Pfam" id="PF07369">
    <property type="entry name" value="DUF1488"/>
    <property type="match status" value="1"/>
</dbReference>
<evidence type="ECO:0000313" key="1">
    <source>
        <dbReference type="EMBL" id="TVT56660.1"/>
    </source>
</evidence>
<dbReference type="EMBL" id="VMRY01000020">
    <property type="protein sequence ID" value="TVT56660.1"/>
    <property type="molecule type" value="Genomic_DNA"/>
</dbReference>
<evidence type="ECO:0000313" key="2">
    <source>
        <dbReference type="Proteomes" id="UP000317355"/>
    </source>
</evidence>
<gene>
    <name evidence="1" type="ORF">FHK82_07115</name>
</gene>
<dbReference type="AlphaFoldDB" id="A0A558D6L5"/>
<protein>
    <submittedName>
        <fullName evidence="1">DUF1488 domain-containing protein</fullName>
    </submittedName>
</protein>
<accession>A0A558D6L5</accession>
<dbReference type="Proteomes" id="UP000317355">
    <property type="component" value="Unassembled WGS sequence"/>
</dbReference>
<dbReference type="InterPro" id="IPR009962">
    <property type="entry name" value="DUF1488"/>
</dbReference>
<dbReference type="SUPFAM" id="SSF160272">
    <property type="entry name" value="Shew3726-like"/>
    <property type="match status" value="1"/>
</dbReference>
<dbReference type="Gene3D" id="3.30.160.140">
    <property type="entry name" value="Shew3726-like"/>
    <property type="match status" value="1"/>
</dbReference>
<proteinExistence type="predicted"/>
<organism evidence="1 2">
    <name type="scientific">Sedimenticola thiotaurini</name>
    <dbReference type="NCBI Taxonomy" id="1543721"/>
    <lineage>
        <taxon>Bacteria</taxon>
        <taxon>Pseudomonadati</taxon>
        <taxon>Pseudomonadota</taxon>
        <taxon>Gammaproteobacteria</taxon>
        <taxon>Chromatiales</taxon>
        <taxon>Sedimenticolaceae</taxon>
        <taxon>Sedimenticola</taxon>
    </lineage>
</organism>